<name>A0AAV4ENC8_9GAST</name>
<comment type="caution">
    <text evidence="1">The sequence shown here is derived from an EMBL/GenBank/DDBJ whole genome shotgun (WGS) entry which is preliminary data.</text>
</comment>
<protein>
    <submittedName>
        <fullName evidence="1">LINE-1 reverse transcriptase homolog</fullName>
    </submittedName>
</protein>
<keyword evidence="1" id="KW-0808">Transferase</keyword>
<evidence type="ECO:0000313" key="1">
    <source>
        <dbReference type="EMBL" id="GFR62374.1"/>
    </source>
</evidence>
<dbReference type="PANTHER" id="PTHR19446">
    <property type="entry name" value="REVERSE TRANSCRIPTASES"/>
    <property type="match status" value="1"/>
</dbReference>
<keyword evidence="1" id="KW-0548">Nucleotidyltransferase</keyword>
<evidence type="ECO:0000313" key="2">
    <source>
        <dbReference type="Proteomes" id="UP000762676"/>
    </source>
</evidence>
<proteinExistence type="predicted"/>
<reference evidence="1 2" key="1">
    <citation type="journal article" date="2021" name="Elife">
        <title>Chloroplast acquisition without the gene transfer in kleptoplastic sea slugs, Plakobranchus ocellatus.</title>
        <authorList>
            <person name="Maeda T."/>
            <person name="Takahashi S."/>
            <person name="Yoshida T."/>
            <person name="Shimamura S."/>
            <person name="Takaki Y."/>
            <person name="Nagai Y."/>
            <person name="Toyoda A."/>
            <person name="Suzuki Y."/>
            <person name="Arimoto A."/>
            <person name="Ishii H."/>
            <person name="Satoh N."/>
            <person name="Nishiyama T."/>
            <person name="Hasebe M."/>
            <person name="Maruyama T."/>
            <person name="Minagawa J."/>
            <person name="Obokata J."/>
            <person name="Shigenobu S."/>
        </authorList>
    </citation>
    <scope>NUCLEOTIDE SEQUENCE [LARGE SCALE GENOMIC DNA]</scope>
</reference>
<keyword evidence="2" id="KW-1185">Reference proteome</keyword>
<organism evidence="1 2">
    <name type="scientific">Elysia marginata</name>
    <dbReference type="NCBI Taxonomy" id="1093978"/>
    <lineage>
        <taxon>Eukaryota</taxon>
        <taxon>Metazoa</taxon>
        <taxon>Spiralia</taxon>
        <taxon>Lophotrochozoa</taxon>
        <taxon>Mollusca</taxon>
        <taxon>Gastropoda</taxon>
        <taxon>Heterobranchia</taxon>
        <taxon>Euthyneura</taxon>
        <taxon>Panpulmonata</taxon>
        <taxon>Sacoglossa</taxon>
        <taxon>Placobranchoidea</taxon>
        <taxon>Plakobranchidae</taxon>
        <taxon>Elysia</taxon>
    </lineage>
</organism>
<accession>A0AAV4ENC8</accession>
<sequence>MKAEVKAVSQQFSKFLQTKKRNNLSLVRLNLEDLSEELSKDPTNEELQAKWIENKKKLEVIEFGKTKGAQFRAGIKWAKEGERNTKYFLNLERSRSQGNTIYSLKSDEGTIINTPQEVLIEISKYYRSLYKEDKNRQNISRETRNFTNNLPVPNFSDQEKGICEAELSEQETLAALKSMKNGSSPGSDRFPAEFYKVFWADIKDMFMHCIIFSFNTGSLSPTQC</sequence>
<dbReference type="AlphaFoldDB" id="A0AAV4ENC8"/>
<gene>
    <name evidence="1" type="ORF">ElyMa_001870900</name>
</gene>
<keyword evidence="1" id="KW-0695">RNA-directed DNA polymerase</keyword>
<dbReference type="Proteomes" id="UP000762676">
    <property type="component" value="Unassembled WGS sequence"/>
</dbReference>
<dbReference type="EMBL" id="BMAT01003789">
    <property type="protein sequence ID" value="GFR62374.1"/>
    <property type="molecule type" value="Genomic_DNA"/>
</dbReference>
<dbReference type="GO" id="GO:0003964">
    <property type="term" value="F:RNA-directed DNA polymerase activity"/>
    <property type="evidence" value="ECO:0007669"/>
    <property type="project" value="UniProtKB-KW"/>
</dbReference>